<dbReference type="Pfam" id="PF18960">
    <property type="entry name" value="DUF5702"/>
    <property type="match status" value="1"/>
</dbReference>
<reference evidence="3 4" key="1">
    <citation type="journal article" date="2018" name="Syst. Appl. Microbiol.">
        <title>Characterization and high-quality draft genome sequence of Herbivorax saccincola A7, an anaerobic, alkaliphilic, thermophilic, cellulolytic, and xylanolytic bacterium.</title>
        <authorList>
            <person name="Aikawa S."/>
            <person name="Baramee S."/>
            <person name="Sermsathanaswadi J."/>
            <person name="Thianheng P."/>
            <person name="Tachaapaikoon C."/>
            <person name="Shikata A."/>
            <person name="Waeonukul R."/>
            <person name="Pason P."/>
            <person name="Ratanakhanokchai K."/>
            <person name="Kosugi A."/>
        </authorList>
    </citation>
    <scope>NUCLEOTIDE SEQUENCE [LARGE SCALE GENOMIC DNA]</scope>
    <source>
        <strain evidence="3 4">A7</strain>
    </source>
</reference>
<evidence type="ECO:0000256" key="1">
    <source>
        <dbReference type="SAM" id="Coils"/>
    </source>
</evidence>
<gene>
    <name evidence="3" type="ORF">B9R14_00615</name>
</gene>
<feature type="coiled-coil region" evidence="1">
    <location>
        <begin position="138"/>
        <end position="165"/>
    </location>
</feature>
<sequence>MIFQCSLHINYVRKLIDLLKKMENTNRSDLYNIQFVSQYNKSNHGEIIDEIHSWFLIYEEELGKEEPETNIKDTSEYDDYVKVMEQAVKINEKASKAYDSVDKSYLANEKNRVNSGLSADANAINAYRNNIDYANGLLENAIEKCDDLKDAIASLESSKDNWEDSLNKCPEGEEFTTSTRAELDNISELFNVDEVEELENRLSEISDVLGKVLEKVDEYKYGSKKLYEISSVETLKGAVNIGTIPIVKSELESLQKDVFASNYVSGNLERIDDDIDFRKTPLKFYTYLQNSFAGKEEDEDKEDEFKESRSLLAKDSKNSVEEAKEGNVKNTFEFNADDLNLPSGKDGELISEYETVPDSGGIPEGEAEISTGGSKDLKKDGARNALSNNNGFIKNMFYNFGDILKTQGSILRNNLYVIEYIMKMFSYDTFENEVRYTFPAEVKDEEGNSYKRESLLGMIGLNQVELNDEQKEKAITLTTYPINEENNVAYLSEVEYIIFEKEKSSTNVAISYSSIFGVRLTLNSIYAFTNAEIRNLSLSIATPISAASMGVLPVPLVQAVIQLGLALAETSHDMLQLKNGMPVPIYKNKDTWRMSASSIAGDFTRAATDFAIDKATGVAKDVAKNLVDESANFLQEVLDKTDDELTGLTTRQIETLKQSLDRAFNAIIDDAAGGVIIMVTEACSKAVEQANAKGEDARDMIAEVEAKLRENFNGYIAAEKIPELKEVKEMAVNYMLEDSTGYIENLIEKMQNRAQEDIEKVAVELQELSNDMTQLITGRILSGAKVFNEYKDKAIDEIKGAIENGQTALKDSIDSAFDKFSSSVGSDYSGLNAGNPATSIYSFKYSDYLRLFLLIGLYTNSDGIMRRVADVIQVNINENSDHAADEFKMSQAYTYARISADIEVKPIIIAIPLIADTIKDEDTDTRWYRFNYSGIAGY</sequence>
<keyword evidence="1" id="KW-0175">Coiled coil</keyword>
<accession>A0A2S8R6K0</accession>
<evidence type="ECO:0000256" key="2">
    <source>
        <dbReference type="SAM" id="MobiDB-lite"/>
    </source>
</evidence>
<dbReference type="InterPro" id="IPR043756">
    <property type="entry name" value="DUF5702"/>
</dbReference>
<proteinExistence type="predicted"/>
<dbReference type="AlphaFoldDB" id="A0A2S8R6K0"/>
<evidence type="ECO:0000313" key="3">
    <source>
        <dbReference type="EMBL" id="PQQ65421.1"/>
    </source>
</evidence>
<feature type="region of interest" description="Disordered" evidence="2">
    <location>
        <begin position="356"/>
        <end position="376"/>
    </location>
</feature>
<organism evidence="3 4">
    <name type="scientific">Acetivibrio saccincola</name>
    <dbReference type="NCBI Taxonomy" id="1677857"/>
    <lineage>
        <taxon>Bacteria</taxon>
        <taxon>Bacillati</taxon>
        <taxon>Bacillota</taxon>
        <taxon>Clostridia</taxon>
        <taxon>Eubacteriales</taxon>
        <taxon>Oscillospiraceae</taxon>
        <taxon>Acetivibrio</taxon>
    </lineage>
</organism>
<name>A0A2S8R6K0_9FIRM</name>
<dbReference type="EMBL" id="NEMB01000003">
    <property type="protein sequence ID" value="PQQ65421.1"/>
    <property type="molecule type" value="Genomic_DNA"/>
</dbReference>
<dbReference type="Proteomes" id="UP000239720">
    <property type="component" value="Unassembled WGS sequence"/>
</dbReference>
<comment type="caution">
    <text evidence="3">The sequence shown here is derived from an EMBL/GenBank/DDBJ whole genome shotgun (WGS) entry which is preliminary data.</text>
</comment>
<evidence type="ECO:0000313" key="4">
    <source>
        <dbReference type="Proteomes" id="UP000239720"/>
    </source>
</evidence>
<protein>
    <submittedName>
        <fullName evidence="3">Uncharacterized protein</fullName>
    </submittedName>
</protein>